<dbReference type="PRINTS" id="PR00081">
    <property type="entry name" value="GDHRDH"/>
</dbReference>
<dbReference type="GO" id="GO:0016020">
    <property type="term" value="C:membrane"/>
    <property type="evidence" value="ECO:0007669"/>
    <property type="project" value="TreeGrafter"/>
</dbReference>
<dbReference type="PANTHER" id="PTHR44196:SF1">
    <property type="entry name" value="DEHYDROGENASE_REDUCTASE SDR FAMILY MEMBER 7B"/>
    <property type="match status" value="1"/>
</dbReference>
<dbReference type="EMBL" id="MKQR01000013">
    <property type="protein sequence ID" value="OLR93091.1"/>
    <property type="molecule type" value="Genomic_DNA"/>
</dbReference>
<evidence type="ECO:0000313" key="3">
    <source>
        <dbReference type="EMBL" id="OLR93091.1"/>
    </source>
</evidence>
<keyword evidence="2" id="KW-0560">Oxidoreductase</keyword>
<comment type="similarity">
    <text evidence="1">Belongs to the short-chain dehydrogenases/reductases (SDR) family.</text>
</comment>
<keyword evidence="4" id="KW-1185">Reference proteome</keyword>
<dbReference type="AlphaFoldDB" id="A0A1Q9LM46"/>
<dbReference type="PANTHER" id="PTHR44196">
    <property type="entry name" value="DEHYDROGENASE/REDUCTASE SDR FAMILY MEMBER 7B"/>
    <property type="match status" value="1"/>
</dbReference>
<accession>A0A1Q9LM46</accession>
<evidence type="ECO:0000313" key="4">
    <source>
        <dbReference type="Proteomes" id="UP000186040"/>
    </source>
</evidence>
<dbReference type="CDD" id="cd05233">
    <property type="entry name" value="SDR_c"/>
    <property type="match status" value="1"/>
</dbReference>
<protein>
    <recommendedName>
        <fullName evidence="5">Oxidoreductase</fullName>
    </recommendedName>
</protein>
<reference evidence="3 4" key="1">
    <citation type="submission" date="2016-10" db="EMBL/GenBank/DDBJ databases">
        <title>The Draft Genome Sequence of Actinokineospora bangkokensis 44EHWT reveals the biosynthetic pathway of antifungal compounds Thailandins with unusual extender unit butylmalonyl-CoA.</title>
        <authorList>
            <person name="Greule A."/>
            <person name="Intra B."/>
            <person name="Flemming S."/>
            <person name="Rommel M.G."/>
            <person name="Panbangred W."/>
            <person name="Bechthold A."/>
        </authorList>
    </citation>
    <scope>NUCLEOTIDE SEQUENCE [LARGE SCALE GENOMIC DNA]</scope>
    <source>
        <strain evidence="3 4">44EHW</strain>
    </source>
</reference>
<name>A0A1Q9LM46_9PSEU</name>
<dbReference type="STRING" id="1193682.BJP25_18445"/>
<dbReference type="InterPro" id="IPR020904">
    <property type="entry name" value="Sc_DH/Rdtase_CS"/>
</dbReference>
<comment type="caution">
    <text evidence="3">The sequence shown here is derived from an EMBL/GenBank/DDBJ whole genome shotgun (WGS) entry which is preliminary data.</text>
</comment>
<evidence type="ECO:0008006" key="5">
    <source>
        <dbReference type="Google" id="ProtNLM"/>
    </source>
</evidence>
<dbReference type="GO" id="GO:0016491">
    <property type="term" value="F:oxidoreductase activity"/>
    <property type="evidence" value="ECO:0007669"/>
    <property type="project" value="UniProtKB-KW"/>
</dbReference>
<gene>
    <name evidence="3" type="ORF">BJP25_18445</name>
</gene>
<dbReference type="Gene3D" id="3.40.50.720">
    <property type="entry name" value="NAD(P)-binding Rossmann-like Domain"/>
    <property type="match status" value="1"/>
</dbReference>
<sequence>MPTPFAVVTGASSGIGLALARRFDAEGVEVVMAADEEAVEAEAAALTCGRAVRADLATEEGVDHLVAAVREIGEPTSLVLNAGTAVGGEFAGGTALSDQLRAVDLDVRAVVHLAKVFLPAMVRRGHGRVLVTSSIVDAAPGPYQVVYNASKAFLSNFTAGLRAELRGTGVTVTTLRPGPTATAFFARSGQLDTPLAARVPKDDPEEVAAQAYEAMMAGRPTVYGGSPLTRVAHVLTRLTPERLAATALGWVTKPRGALR</sequence>
<organism evidence="3 4">
    <name type="scientific">Actinokineospora bangkokensis</name>
    <dbReference type="NCBI Taxonomy" id="1193682"/>
    <lineage>
        <taxon>Bacteria</taxon>
        <taxon>Bacillati</taxon>
        <taxon>Actinomycetota</taxon>
        <taxon>Actinomycetes</taxon>
        <taxon>Pseudonocardiales</taxon>
        <taxon>Pseudonocardiaceae</taxon>
        <taxon>Actinokineospora</taxon>
    </lineage>
</organism>
<evidence type="ECO:0000256" key="1">
    <source>
        <dbReference type="ARBA" id="ARBA00006484"/>
    </source>
</evidence>
<dbReference type="Pfam" id="PF00106">
    <property type="entry name" value="adh_short"/>
    <property type="match status" value="1"/>
</dbReference>
<dbReference type="PROSITE" id="PS00061">
    <property type="entry name" value="ADH_SHORT"/>
    <property type="match status" value="1"/>
</dbReference>
<dbReference type="InterPro" id="IPR036291">
    <property type="entry name" value="NAD(P)-bd_dom_sf"/>
</dbReference>
<proteinExistence type="inferred from homology"/>
<evidence type="ECO:0000256" key="2">
    <source>
        <dbReference type="ARBA" id="ARBA00023002"/>
    </source>
</evidence>
<dbReference type="InterPro" id="IPR002347">
    <property type="entry name" value="SDR_fam"/>
</dbReference>
<dbReference type="Proteomes" id="UP000186040">
    <property type="component" value="Unassembled WGS sequence"/>
</dbReference>
<dbReference type="SUPFAM" id="SSF51735">
    <property type="entry name" value="NAD(P)-binding Rossmann-fold domains"/>
    <property type="match status" value="1"/>
</dbReference>